<feature type="chain" id="PRO_5004352328" description="Knottin scorpion toxin-like domain-containing protein" evidence="1">
    <location>
        <begin position="26"/>
        <end position="93"/>
    </location>
</feature>
<organism evidence="2 3">
    <name type="scientific">Capsella rubella</name>
    <dbReference type="NCBI Taxonomy" id="81985"/>
    <lineage>
        <taxon>Eukaryota</taxon>
        <taxon>Viridiplantae</taxon>
        <taxon>Streptophyta</taxon>
        <taxon>Embryophyta</taxon>
        <taxon>Tracheophyta</taxon>
        <taxon>Spermatophyta</taxon>
        <taxon>Magnoliopsida</taxon>
        <taxon>eudicotyledons</taxon>
        <taxon>Gunneridae</taxon>
        <taxon>Pentapetalae</taxon>
        <taxon>rosids</taxon>
        <taxon>malvids</taxon>
        <taxon>Brassicales</taxon>
        <taxon>Brassicaceae</taxon>
        <taxon>Camelineae</taxon>
        <taxon>Capsella</taxon>
    </lineage>
</organism>
<evidence type="ECO:0000256" key="1">
    <source>
        <dbReference type="SAM" id="SignalP"/>
    </source>
</evidence>
<evidence type="ECO:0000313" key="2">
    <source>
        <dbReference type="EMBL" id="EOA31874.1"/>
    </source>
</evidence>
<keyword evidence="1" id="KW-0732">Signal</keyword>
<protein>
    <recommendedName>
        <fullName evidence="4">Knottin scorpion toxin-like domain-containing protein</fullName>
    </recommendedName>
</protein>
<keyword evidence="3" id="KW-1185">Reference proteome</keyword>
<name>R0HQ27_9BRAS</name>
<dbReference type="AlphaFoldDB" id="R0HQ27"/>
<evidence type="ECO:0000313" key="3">
    <source>
        <dbReference type="Proteomes" id="UP000029121"/>
    </source>
</evidence>
<dbReference type="EMBL" id="KB870807">
    <property type="protein sequence ID" value="EOA31874.1"/>
    <property type="molecule type" value="Genomic_DNA"/>
</dbReference>
<reference evidence="3" key="1">
    <citation type="journal article" date="2013" name="Nat. Genet.">
        <title>The Capsella rubella genome and the genomic consequences of rapid mating system evolution.</title>
        <authorList>
            <person name="Slotte T."/>
            <person name="Hazzouri K.M."/>
            <person name="Agren J.A."/>
            <person name="Koenig D."/>
            <person name="Maumus F."/>
            <person name="Guo Y.L."/>
            <person name="Steige K."/>
            <person name="Platts A.E."/>
            <person name="Escobar J.S."/>
            <person name="Newman L.K."/>
            <person name="Wang W."/>
            <person name="Mandakova T."/>
            <person name="Vello E."/>
            <person name="Smith L.M."/>
            <person name="Henz S.R."/>
            <person name="Steffen J."/>
            <person name="Takuno S."/>
            <person name="Brandvain Y."/>
            <person name="Coop G."/>
            <person name="Andolfatto P."/>
            <person name="Hu T.T."/>
            <person name="Blanchette M."/>
            <person name="Clark R.M."/>
            <person name="Quesneville H."/>
            <person name="Nordborg M."/>
            <person name="Gaut B.S."/>
            <person name="Lysak M.A."/>
            <person name="Jenkins J."/>
            <person name="Grimwood J."/>
            <person name="Chapman J."/>
            <person name="Prochnik S."/>
            <person name="Shu S."/>
            <person name="Rokhsar D."/>
            <person name="Schmutz J."/>
            <person name="Weigel D."/>
            <person name="Wright S.I."/>
        </authorList>
    </citation>
    <scope>NUCLEOTIDE SEQUENCE [LARGE SCALE GENOMIC DNA]</scope>
    <source>
        <strain evidence="3">cv. Monte Gargano</strain>
    </source>
</reference>
<gene>
    <name evidence="2" type="ORF">CARUB_v10015101mg</name>
</gene>
<accession>R0HQ27</accession>
<proteinExistence type="predicted"/>
<sequence length="93" mass="10300">MAMITTKTLVTICFTILFIISFVHCFPMSPAGSPSYGTGPQRIGRKRITCFGYPVCKSARGLGTCDLFCKRLKYDYGMCTNVDVCCCVDFITN</sequence>
<evidence type="ECO:0008006" key="4">
    <source>
        <dbReference type="Google" id="ProtNLM"/>
    </source>
</evidence>
<dbReference type="Proteomes" id="UP000029121">
    <property type="component" value="Unassembled WGS sequence"/>
</dbReference>
<feature type="signal peptide" evidence="1">
    <location>
        <begin position="1"/>
        <end position="25"/>
    </location>
</feature>